<dbReference type="PROSITE" id="PS50994">
    <property type="entry name" value="INTEGRASE"/>
    <property type="match status" value="1"/>
</dbReference>
<keyword evidence="4" id="KW-0255">Endonuclease</keyword>
<keyword evidence="6" id="KW-0695">RNA-directed DNA polymerase</keyword>
<dbReference type="Pfam" id="PF17917">
    <property type="entry name" value="RT_RNaseH"/>
    <property type="match status" value="1"/>
</dbReference>
<keyword evidence="1" id="KW-0808">Transferase</keyword>
<dbReference type="SUPFAM" id="SSF56672">
    <property type="entry name" value="DNA/RNA polymerases"/>
    <property type="match status" value="1"/>
</dbReference>
<evidence type="ECO:0000313" key="9">
    <source>
        <dbReference type="Proteomes" id="UP000257109"/>
    </source>
</evidence>
<keyword evidence="5" id="KW-0378">Hydrolase</keyword>
<evidence type="ECO:0000256" key="4">
    <source>
        <dbReference type="ARBA" id="ARBA00022759"/>
    </source>
</evidence>
<keyword evidence="9" id="KW-1185">Reference proteome</keyword>
<evidence type="ECO:0000256" key="3">
    <source>
        <dbReference type="ARBA" id="ARBA00022722"/>
    </source>
</evidence>
<keyword evidence="3" id="KW-0540">Nuclease</keyword>
<dbReference type="InterPro" id="IPR050951">
    <property type="entry name" value="Retrovirus_Pol_polyprotein"/>
</dbReference>
<dbReference type="GO" id="GO:0004519">
    <property type="term" value="F:endonuclease activity"/>
    <property type="evidence" value="ECO:0007669"/>
    <property type="project" value="UniProtKB-KW"/>
</dbReference>
<dbReference type="GO" id="GO:0003964">
    <property type="term" value="F:RNA-directed DNA polymerase activity"/>
    <property type="evidence" value="ECO:0007669"/>
    <property type="project" value="UniProtKB-KW"/>
</dbReference>
<reference evidence="8" key="1">
    <citation type="submission" date="2018-05" db="EMBL/GenBank/DDBJ databases">
        <title>Draft genome of Mucuna pruriens seed.</title>
        <authorList>
            <person name="Nnadi N.E."/>
            <person name="Vos R."/>
            <person name="Hasami M.H."/>
            <person name="Devisetty U.K."/>
            <person name="Aguiy J.C."/>
        </authorList>
    </citation>
    <scope>NUCLEOTIDE SEQUENCE [LARGE SCALE GENOMIC DNA]</scope>
    <source>
        <strain evidence="8">JCA_2017</strain>
    </source>
</reference>
<dbReference type="Gene3D" id="3.30.420.10">
    <property type="entry name" value="Ribonuclease H-like superfamily/Ribonuclease H"/>
    <property type="match status" value="1"/>
</dbReference>
<dbReference type="PANTHER" id="PTHR37984:SF5">
    <property type="entry name" value="PROTEIN NYNRIN-LIKE"/>
    <property type="match status" value="1"/>
</dbReference>
<dbReference type="InterPro" id="IPR041373">
    <property type="entry name" value="RT_RNaseH"/>
</dbReference>
<organism evidence="8 9">
    <name type="scientific">Mucuna pruriens</name>
    <name type="common">Velvet bean</name>
    <name type="synonym">Dolichos pruriens</name>
    <dbReference type="NCBI Taxonomy" id="157652"/>
    <lineage>
        <taxon>Eukaryota</taxon>
        <taxon>Viridiplantae</taxon>
        <taxon>Streptophyta</taxon>
        <taxon>Embryophyta</taxon>
        <taxon>Tracheophyta</taxon>
        <taxon>Spermatophyta</taxon>
        <taxon>Magnoliopsida</taxon>
        <taxon>eudicotyledons</taxon>
        <taxon>Gunneridae</taxon>
        <taxon>Pentapetalae</taxon>
        <taxon>rosids</taxon>
        <taxon>fabids</taxon>
        <taxon>Fabales</taxon>
        <taxon>Fabaceae</taxon>
        <taxon>Papilionoideae</taxon>
        <taxon>50 kb inversion clade</taxon>
        <taxon>NPAAA clade</taxon>
        <taxon>indigoferoid/millettioid clade</taxon>
        <taxon>Phaseoleae</taxon>
        <taxon>Mucuna</taxon>
    </lineage>
</organism>
<evidence type="ECO:0000313" key="8">
    <source>
        <dbReference type="EMBL" id="RDX70001.1"/>
    </source>
</evidence>
<feature type="domain" description="Integrase catalytic" evidence="7">
    <location>
        <begin position="185"/>
        <end position="349"/>
    </location>
</feature>
<dbReference type="InterPro" id="IPR001584">
    <property type="entry name" value="Integrase_cat-core"/>
</dbReference>
<protein>
    <submittedName>
        <fullName evidence="8">Tf2-6</fullName>
    </submittedName>
</protein>
<dbReference type="EMBL" id="QJKJ01011877">
    <property type="protein sequence ID" value="RDX70001.1"/>
    <property type="molecule type" value="Genomic_DNA"/>
</dbReference>
<evidence type="ECO:0000259" key="7">
    <source>
        <dbReference type="PROSITE" id="PS50994"/>
    </source>
</evidence>
<dbReference type="GO" id="GO:0003676">
    <property type="term" value="F:nucleic acid binding"/>
    <property type="evidence" value="ECO:0007669"/>
    <property type="project" value="InterPro"/>
</dbReference>
<dbReference type="Gene3D" id="1.10.340.70">
    <property type="match status" value="1"/>
</dbReference>
<dbReference type="Pfam" id="PF17921">
    <property type="entry name" value="Integrase_H2C2"/>
    <property type="match status" value="1"/>
</dbReference>
<dbReference type="GO" id="GO:0016787">
    <property type="term" value="F:hydrolase activity"/>
    <property type="evidence" value="ECO:0007669"/>
    <property type="project" value="UniProtKB-KW"/>
</dbReference>
<evidence type="ECO:0000256" key="1">
    <source>
        <dbReference type="ARBA" id="ARBA00022679"/>
    </source>
</evidence>
<dbReference type="Pfam" id="PF00665">
    <property type="entry name" value="rve"/>
    <property type="match status" value="1"/>
</dbReference>
<dbReference type="SUPFAM" id="SSF53098">
    <property type="entry name" value="Ribonuclease H-like"/>
    <property type="match status" value="1"/>
</dbReference>
<evidence type="ECO:0000256" key="6">
    <source>
        <dbReference type="ARBA" id="ARBA00022918"/>
    </source>
</evidence>
<dbReference type="AlphaFoldDB" id="A0A371EVG5"/>
<accession>A0A371EVG5</accession>
<dbReference type="OrthoDB" id="775972at2759"/>
<dbReference type="CDD" id="cd09274">
    <property type="entry name" value="RNase_HI_RT_Ty3"/>
    <property type="match status" value="1"/>
</dbReference>
<dbReference type="PANTHER" id="PTHR37984">
    <property type="entry name" value="PROTEIN CBG26694"/>
    <property type="match status" value="1"/>
</dbReference>
<feature type="non-terminal residue" evidence="8">
    <location>
        <position position="1"/>
    </location>
</feature>
<gene>
    <name evidence="8" type="primary">Tf2-6</name>
    <name evidence="8" type="ORF">CR513_50808</name>
</gene>
<dbReference type="InterPro" id="IPR043502">
    <property type="entry name" value="DNA/RNA_pol_sf"/>
</dbReference>
<evidence type="ECO:0000256" key="5">
    <source>
        <dbReference type="ARBA" id="ARBA00022801"/>
    </source>
</evidence>
<sequence length="418" mass="48431">MDLAQQNYTTTEKELLAIVFALDKFRSYLFASRIVVFSNHAALRYLLKKPDAKLRLIQWMLLLQEFDIEIKDKKCAENSVVDHLSRIEKESKPMPIQDEFSDEQLLHIKTDKVICKCIPETEINLVLQFCHSAPGGSHYGATRTARKVLDCGLYWPTIFKDAHQFVSTCDKCQKAGMAMNKRHEMPHQPILFCEVFDVWGIDFMGPFPISNGYSYILLAIDYVSRWVEAIATKTNDAKVVVDSLKSNVFYRFGIAKVLISDQRSHFCNRAMASLLQKYGVMHKIAIAYHPQTNGQAKVFNREIKKTLQKMTNPSRKDWSRLLEDALWVHRTAYRTPLGCLPIGLSLLNKLRLEAYENYRIYKKKVKKFHDQQIQRKDLRVGQKVLLFNSRLKLIAENTVEAEFIPVLCRLDRIQSDFG</sequence>
<dbReference type="GO" id="GO:0015074">
    <property type="term" value="P:DNA integration"/>
    <property type="evidence" value="ECO:0007669"/>
    <property type="project" value="InterPro"/>
</dbReference>
<name>A0A371EVG5_MUCPR</name>
<dbReference type="InterPro" id="IPR036397">
    <property type="entry name" value="RNaseH_sf"/>
</dbReference>
<evidence type="ECO:0000256" key="2">
    <source>
        <dbReference type="ARBA" id="ARBA00022695"/>
    </source>
</evidence>
<comment type="caution">
    <text evidence="8">The sequence shown here is derived from an EMBL/GenBank/DDBJ whole genome shotgun (WGS) entry which is preliminary data.</text>
</comment>
<dbReference type="Proteomes" id="UP000257109">
    <property type="component" value="Unassembled WGS sequence"/>
</dbReference>
<dbReference type="InterPro" id="IPR041588">
    <property type="entry name" value="Integrase_H2C2"/>
</dbReference>
<proteinExistence type="predicted"/>
<dbReference type="InterPro" id="IPR012337">
    <property type="entry name" value="RNaseH-like_sf"/>
</dbReference>
<keyword evidence="2" id="KW-0548">Nucleotidyltransferase</keyword>